<dbReference type="eggNOG" id="ENOG5032R4G">
    <property type="taxonomic scope" value="Bacteria"/>
</dbReference>
<dbReference type="OrthoDB" id="8447011at2"/>
<proteinExistence type="predicted"/>
<dbReference type="EMBL" id="CP002568">
    <property type="protein sequence ID" value="ADZ69872.1"/>
    <property type="molecule type" value="Genomic_DNA"/>
</dbReference>
<dbReference type="STRING" id="991905.SL003B_1444"/>
<dbReference type="Proteomes" id="UP000008130">
    <property type="component" value="Chromosome"/>
</dbReference>
<sequence>MTRFVIALILLSALTGPAAAHKLKVFATVDGDAVTGYAFFVGGGRAKATPWIARDAGGTVIATGETDAEGAYRFVLPRPVTTDITVTVDTREGHVGRAVVAAARFGGAAPTAAAEPNTAATTTAGMPAASASGQAGTGSPTLTETEVAALVEAAVQRQVEPLLERIEQMDSRLRFTDILSGLFLIAGLAGLGLWARGRSGERPGERQ</sequence>
<dbReference type="RefSeq" id="WP_013652189.1">
    <property type="nucleotide sequence ID" value="NC_015259.1"/>
</dbReference>
<keyword evidence="2" id="KW-0732">Signal</keyword>
<protein>
    <submittedName>
        <fullName evidence="3">CbiL protein</fullName>
    </submittedName>
</protein>
<keyword evidence="4" id="KW-1185">Reference proteome</keyword>
<feature type="chain" id="PRO_5003284034" evidence="2">
    <location>
        <begin position="21"/>
        <end position="207"/>
    </location>
</feature>
<keyword evidence="1" id="KW-0812">Transmembrane</keyword>
<reference evidence="3 4" key="1">
    <citation type="journal article" date="2011" name="J. Bacteriol.">
        <title>Complete genome sequence of Polymorphum gilvum SL003B-26A1T, a crude oil-degrading bacterium from oil-polluted saline soil.</title>
        <authorList>
            <person name="Li S.G."/>
            <person name="Tang Y.Q."/>
            <person name="Nie Y."/>
            <person name="Cai M."/>
            <person name="Wu X.L."/>
        </authorList>
    </citation>
    <scope>NUCLEOTIDE SEQUENCE [LARGE SCALE GENOMIC DNA]</scope>
    <source>
        <strain evidence="4">LMG 25793 / CGMCC 1.9160 / SL003B-26A1</strain>
    </source>
</reference>
<feature type="signal peptide" evidence="2">
    <location>
        <begin position="1"/>
        <end position="20"/>
    </location>
</feature>
<evidence type="ECO:0000256" key="1">
    <source>
        <dbReference type="SAM" id="Phobius"/>
    </source>
</evidence>
<dbReference type="AlphaFoldDB" id="F2J365"/>
<name>F2J365_POLGS</name>
<dbReference type="KEGG" id="pgv:SL003B_1444"/>
<evidence type="ECO:0000313" key="3">
    <source>
        <dbReference type="EMBL" id="ADZ69872.1"/>
    </source>
</evidence>
<feature type="transmembrane region" description="Helical" evidence="1">
    <location>
        <begin position="178"/>
        <end position="197"/>
    </location>
</feature>
<keyword evidence="1" id="KW-1133">Transmembrane helix</keyword>
<gene>
    <name evidence="3" type="ordered locus">SL003B_1444</name>
</gene>
<evidence type="ECO:0000313" key="4">
    <source>
        <dbReference type="Proteomes" id="UP000008130"/>
    </source>
</evidence>
<evidence type="ECO:0000256" key="2">
    <source>
        <dbReference type="SAM" id="SignalP"/>
    </source>
</evidence>
<organism evidence="3 4">
    <name type="scientific">Polymorphum gilvum (strain LMG 25793 / CGMCC 1.9160 / SL003B-26A1)</name>
    <dbReference type="NCBI Taxonomy" id="991905"/>
    <lineage>
        <taxon>Bacteria</taxon>
        <taxon>Pseudomonadati</taxon>
        <taxon>Pseudomonadota</taxon>
        <taxon>Alphaproteobacteria</taxon>
        <taxon>Rhodobacterales</taxon>
        <taxon>Paracoccaceae</taxon>
        <taxon>Polymorphum</taxon>
    </lineage>
</organism>
<dbReference type="HOGENOM" id="CLU_083845_1_0_5"/>
<accession>F2J365</accession>
<keyword evidence="1" id="KW-0472">Membrane</keyword>